<proteinExistence type="predicted"/>
<dbReference type="Proteomes" id="UP000198785">
    <property type="component" value="Unassembled WGS sequence"/>
</dbReference>
<name>A0A1I6USJ8_9SPHI</name>
<evidence type="ECO:0000313" key="2">
    <source>
        <dbReference type="Proteomes" id="UP000198785"/>
    </source>
</evidence>
<dbReference type="AlphaFoldDB" id="A0A1I6USJ8"/>
<sequence length="80" mass="9520">MRTLLGKILTRLPPYFFTIRSFVYSFQIIKKEVFINNHCSHILPRQDYREGESDTEGGINPQKSHIIVTPALRNRYSYRF</sequence>
<accession>A0A1I6USJ8</accession>
<evidence type="ECO:0000313" key="1">
    <source>
        <dbReference type="EMBL" id="SFT04438.1"/>
    </source>
</evidence>
<protein>
    <submittedName>
        <fullName evidence="1">Uncharacterized protein</fullName>
    </submittedName>
</protein>
<gene>
    <name evidence="1" type="ORF">SAMN05660206_1102</name>
</gene>
<keyword evidence="2" id="KW-1185">Reference proteome</keyword>
<reference evidence="1 2" key="1">
    <citation type="submission" date="2016-10" db="EMBL/GenBank/DDBJ databases">
        <authorList>
            <person name="de Groot N.N."/>
        </authorList>
    </citation>
    <scope>NUCLEOTIDE SEQUENCE [LARGE SCALE GENOMIC DNA]</scope>
    <source>
        <strain evidence="1 2">DSM 22789</strain>
    </source>
</reference>
<organism evidence="1 2">
    <name type="scientific">Sphingobacterium wenxiniae</name>
    <dbReference type="NCBI Taxonomy" id="683125"/>
    <lineage>
        <taxon>Bacteria</taxon>
        <taxon>Pseudomonadati</taxon>
        <taxon>Bacteroidota</taxon>
        <taxon>Sphingobacteriia</taxon>
        <taxon>Sphingobacteriales</taxon>
        <taxon>Sphingobacteriaceae</taxon>
        <taxon>Sphingobacterium</taxon>
    </lineage>
</organism>
<dbReference type="EMBL" id="FOZZ01000010">
    <property type="protein sequence ID" value="SFT04438.1"/>
    <property type="molecule type" value="Genomic_DNA"/>
</dbReference>